<organism evidence="2 3">
    <name type="scientific">Plenodomus tracheiphilus IPT5</name>
    <dbReference type="NCBI Taxonomy" id="1408161"/>
    <lineage>
        <taxon>Eukaryota</taxon>
        <taxon>Fungi</taxon>
        <taxon>Dikarya</taxon>
        <taxon>Ascomycota</taxon>
        <taxon>Pezizomycotina</taxon>
        <taxon>Dothideomycetes</taxon>
        <taxon>Pleosporomycetidae</taxon>
        <taxon>Pleosporales</taxon>
        <taxon>Pleosporineae</taxon>
        <taxon>Leptosphaeriaceae</taxon>
        <taxon>Plenodomus</taxon>
    </lineage>
</organism>
<dbReference type="Proteomes" id="UP000799423">
    <property type="component" value="Unassembled WGS sequence"/>
</dbReference>
<feature type="non-terminal residue" evidence="2">
    <location>
        <position position="224"/>
    </location>
</feature>
<gene>
    <name evidence="2" type="ORF">T440DRAFT_358469</name>
</gene>
<feature type="compositionally biased region" description="Low complexity" evidence="1">
    <location>
        <begin position="155"/>
        <end position="166"/>
    </location>
</feature>
<proteinExistence type="predicted"/>
<accession>A0A6A7AVA3</accession>
<reference evidence="2" key="1">
    <citation type="submission" date="2020-01" db="EMBL/GenBank/DDBJ databases">
        <authorList>
            <consortium name="DOE Joint Genome Institute"/>
            <person name="Haridas S."/>
            <person name="Albert R."/>
            <person name="Binder M."/>
            <person name="Bloem J."/>
            <person name="Labutti K."/>
            <person name="Salamov A."/>
            <person name="Andreopoulos B."/>
            <person name="Baker S.E."/>
            <person name="Barry K."/>
            <person name="Bills G."/>
            <person name="Bluhm B.H."/>
            <person name="Cannon C."/>
            <person name="Castanera R."/>
            <person name="Culley D.E."/>
            <person name="Daum C."/>
            <person name="Ezra D."/>
            <person name="Gonzalez J.B."/>
            <person name="Henrissat B."/>
            <person name="Kuo A."/>
            <person name="Liang C."/>
            <person name="Lipzen A."/>
            <person name="Lutzoni F."/>
            <person name="Magnuson J."/>
            <person name="Mondo S."/>
            <person name="Nolan M."/>
            <person name="Ohm R."/>
            <person name="Pangilinan J."/>
            <person name="Park H.-J."/>
            <person name="Ramirez L."/>
            <person name="Alfaro M."/>
            <person name="Sun H."/>
            <person name="Tritt A."/>
            <person name="Yoshinaga Y."/>
            <person name="Zwiers L.-H."/>
            <person name="Turgeon B.G."/>
            <person name="Goodwin S.B."/>
            <person name="Spatafora J.W."/>
            <person name="Crous P.W."/>
            <person name="Grigoriev I.V."/>
        </authorList>
    </citation>
    <scope>NUCLEOTIDE SEQUENCE</scope>
    <source>
        <strain evidence="2">IPT5</strain>
    </source>
</reference>
<protein>
    <submittedName>
        <fullName evidence="2">Uncharacterized protein</fullName>
    </submittedName>
</protein>
<dbReference type="OrthoDB" id="3769170at2759"/>
<name>A0A6A7AVA3_9PLEO</name>
<keyword evidence="3" id="KW-1185">Reference proteome</keyword>
<evidence type="ECO:0000313" key="3">
    <source>
        <dbReference type="Proteomes" id="UP000799423"/>
    </source>
</evidence>
<dbReference type="AlphaFoldDB" id="A0A6A7AVA3"/>
<dbReference type="EMBL" id="MU006328">
    <property type="protein sequence ID" value="KAF2847200.1"/>
    <property type="molecule type" value="Genomic_DNA"/>
</dbReference>
<feature type="region of interest" description="Disordered" evidence="1">
    <location>
        <begin position="133"/>
        <end position="224"/>
    </location>
</feature>
<feature type="compositionally biased region" description="Polar residues" evidence="1">
    <location>
        <begin position="167"/>
        <end position="176"/>
    </location>
</feature>
<sequence>YYSQALSNEGRQALTMGEKNHNLRAWSPQDAVNHHESRKELVPHIHHEDIKFDRKEVLAGIENDKEAAQRAALQNTPKYKPTRPQTYCQASKSMVDLRSSSAPALNLPLPSPPLFETAGPLLKRFSNAHTRAASTSGALTHSSPALILTPPPSSPAAISSSSSSSTQQQQTFQVNPDATFDAFLAPHKSGKGEAHYENPNAKKPKAPKLSPDGSVISSRRKRLS</sequence>
<evidence type="ECO:0000313" key="2">
    <source>
        <dbReference type="EMBL" id="KAF2847200.1"/>
    </source>
</evidence>
<evidence type="ECO:0000256" key="1">
    <source>
        <dbReference type="SAM" id="MobiDB-lite"/>
    </source>
</evidence>
<feature type="non-terminal residue" evidence="2">
    <location>
        <position position="1"/>
    </location>
</feature>